<dbReference type="PANTHER" id="PTHR24350">
    <property type="entry name" value="SERINE/THREONINE-PROTEIN KINASE IAL-RELATED"/>
    <property type="match status" value="1"/>
</dbReference>
<evidence type="ECO:0000313" key="13">
    <source>
        <dbReference type="Proteomes" id="UP000194236"/>
    </source>
</evidence>
<comment type="catalytic activity">
    <reaction evidence="7">
        <text>L-seryl-[protein] + ATP = O-phospho-L-seryl-[protein] + ADP + H(+)</text>
        <dbReference type="Rhea" id="RHEA:17989"/>
        <dbReference type="Rhea" id="RHEA-COMP:9863"/>
        <dbReference type="Rhea" id="RHEA-COMP:11604"/>
        <dbReference type="ChEBI" id="CHEBI:15378"/>
        <dbReference type="ChEBI" id="CHEBI:29999"/>
        <dbReference type="ChEBI" id="CHEBI:30616"/>
        <dbReference type="ChEBI" id="CHEBI:83421"/>
        <dbReference type="ChEBI" id="CHEBI:456216"/>
        <dbReference type="EC" id="2.7.11.1"/>
    </reaction>
</comment>
<feature type="cross-link" description="Glycyl lysine isopeptide (Lys-Gly) (interchain with G-Cter in SUMO2)" evidence="10">
    <location>
        <position position="35"/>
    </location>
</feature>
<feature type="active site" description="Proton acceptor" evidence="8">
    <location>
        <position position="33"/>
    </location>
</feature>
<dbReference type="PROSITE" id="PS00108">
    <property type="entry name" value="PROTEIN_KINASE_ST"/>
    <property type="match status" value="1"/>
</dbReference>
<comment type="caution">
    <text evidence="12">The sequence shown here is derived from an EMBL/GenBank/DDBJ whole genome shotgun (WGS) entry which is preliminary data.</text>
</comment>
<keyword evidence="4" id="KW-0418">Kinase</keyword>
<evidence type="ECO:0000256" key="4">
    <source>
        <dbReference type="ARBA" id="ARBA00022777"/>
    </source>
</evidence>
<dbReference type="Pfam" id="PF00069">
    <property type="entry name" value="Pkinase"/>
    <property type="match status" value="1"/>
</dbReference>
<dbReference type="InterPro" id="IPR011009">
    <property type="entry name" value="Kinase-like_dom_sf"/>
</dbReference>
<comment type="catalytic activity">
    <reaction evidence="6">
        <text>L-threonyl-[protein] + ATP = O-phospho-L-threonyl-[protein] + ADP + H(+)</text>
        <dbReference type="Rhea" id="RHEA:46608"/>
        <dbReference type="Rhea" id="RHEA-COMP:11060"/>
        <dbReference type="Rhea" id="RHEA-COMP:11605"/>
        <dbReference type="ChEBI" id="CHEBI:15378"/>
        <dbReference type="ChEBI" id="CHEBI:30013"/>
        <dbReference type="ChEBI" id="CHEBI:30616"/>
        <dbReference type="ChEBI" id="CHEBI:61977"/>
        <dbReference type="ChEBI" id="CHEBI:456216"/>
        <dbReference type="EC" id="2.7.11.1"/>
    </reaction>
</comment>
<keyword evidence="13" id="KW-1185">Reference proteome</keyword>
<dbReference type="Gene3D" id="1.10.510.10">
    <property type="entry name" value="Transferase(Phosphotransferase) domain 1"/>
    <property type="match status" value="1"/>
</dbReference>
<keyword evidence="3 9" id="KW-0547">Nucleotide-binding</keyword>
<dbReference type="OrthoDB" id="6495765at2759"/>
<feature type="binding site" evidence="9">
    <location>
        <begin position="37"/>
        <end position="38"/>
    </location>
    <ligand>
        <name>ATP</name>
        <dbReference type="ChEBI" id="CHEBI:30616"/>
    </ligand>
</feature>
<keyword evidence="1" id="KW-0723">Serine/threonine-protein kinase</keyword>
<gene>
    <name evidence="12" type="ORF">BLA29_014883</name>
</gene>
<dbReference type="GO" id="GO:0005524">
    <property type="term" value="F:ATP binding"/>
    <property type="evidence" value="ECO:0007669"/>
    <property type="project" value="UniProtKB-KW"/>
</dbReference>
<evidence type="ECO:0000256" key="9">
    <source>
        <dbReference type="PIRSR" id="PIRSR630616-2"/>
    </source>
</evidence>
<feature type="domain" description="Protein kinase" evidence="11">
    <location>
        <begin position="1"/>
        <end position="94"/>
    </location>
</feature>
<reference evidence="12 13" key="1">
    <citation type="submission" date="2017-03" db="EMBL/GenBank/DDBJ databases">
        <title>Genome Survey of Euroglyphus maynei.</title>
        <authorList>
            <person name="Arlian L.G."/>
            <person name="Morgan M.S."/>
            <person name="Rider S.D."/>
        </authorList>
    </citation>
    <scope>NUCLEOTIDE SEQUENCE [LARGE SCALE GENOMIC DNA]</scope>
    <source>
        <strain evidence="12">Arlian Lab</strain>
        <tissue evidence="12">Whole body</tissue>
    </source>
</reference>
<evidence type="ECO:0000256" key="3">
    <source>
        <dbReference type="ARBA" id="ARBA00022741"/>
    </source>
</evidence>
<dbReference type="InterPro" id="IPR030616">
    <property type="entry name" value="Aur-like"/>
</dbReference>
<proteinExistence type="predicted"/>
<dbReference type="Proteomes" id="UP000194236">
    <property type="component" value="Unassembled WGS sequence"/>
</dbReference>
<dbReference type="SUPFAM" id="SSF56112">
    <property type="entry name" value="Protein kinase-like (PK-like)"/>
    <property type="match status" value="1"/>
</dbReference>
<evidence type="ECO:0000256" key="6">
    <source>
        <dbReference type="ARBA" id="ARBA00047899"/>
    </source>
</evidence>
<evidence type="ECO:0000256" key="2">
    <source>
        <dbReference type="ARBA" id="ARBA00022679"/>
    </source>
</evidence>
<evidence type="ECO:0000259" key="11">
    <source>
        <dbReference type="PROSITE" id="PS50011"/>
    </source>
</evidence>
<protein>
    <recommendedName>
        <fullName evidence="11">Protein kinase domain-containing protein</fullName>
    </recommendedName>
</protein>
<dbReference type="InterPro" id="IPR008271">
    <property type="entry name" value="Ser/Thr_kinase_AS"/>
</dbReference>
<evidence type="ECO:0000256" key="10">
    <source>
        <dbReference type="PIRSR" id="PIRSR630616-3"/>
    </source>
</evidence>
<dbReference type="AlphaFoldDB" id="A0A1Y3B2V1"/>
<dbReference type="PROSITE" id="PS50011">
    <property type="entry name" value="PROTEIN_KINASE_DOM"/>
    <property type="match status" value="1"/>
</dbReference>
<name>A0A1Y3B2V1_EURMA</name>
<keyword evidence="5 9" id="KW-0067">ATP-binding</keyword>
<accession>A0A1Y3B2V1</accession>
<evidence type="ECO:0000313" key="12">
    <source>
        <dbReference type="EMBL" id="OTF73946.1"/>
    </source>
</evidence>
<organism evidence="12 13">
    <name type="scientific">Euroglyphus maynei</name>
    <name type="common">Mayne's house dust mite</name>
    <dbReference type="NCBI Taxonomy" id="6958"/>
    <lineage>
        <taxon>Eukaryota</taxon>
        <taxon>Metazoa</taxon>
        <taxon>Ecdysozoa</taxon>
        <taxon>Arthropoda</taxon>
        <taxon>Chelicerata</taxon>
        <taxon>Arachnida</taxon>
        <taxon>Acari</taxon>
        <taxon>Acariformes</taxon>
        <taxon>Sarcoptiformes</taxon>
        <taxon>Astigmata</taxon>
        <taxon>Psoroptidia</taxon>
        <taxon>Analgoidea</taxon>
        <taxon>Pyroglyphidae</taxon>
        <taxon>Pyroglyphinae</taxon>
        <taxon>Euroglyphus</taxon>
    </lineage>
</organism>
<feature type="binding site" evidence="9">
    <location>
        <position position="55"/>
    </location>
    <ligand>
        <name>ATP</name>
        <dbReference type="ChEBI" id="CHEBI:30616"/>
    </ligand>
</feature>
<feature type="non-terminal residue" evidence="12">
    <location>
        <position position="94"/>
    </location>
</feature>
<sequence>MKGVLKERESQMLFAQMLVAIEYIHSLNIAHRDLKLENILLIRHPNDKLTILLTDFGLSRLISFDSDGNVVLNRTYCGTIDYMAPEIIKERPYN</sequence>
<dbReference type="InterPro" id="IPR000719">
    <property type="entry name" value="Prot_kinase_dom"/>
</dbReference>
<evidence type="ECO:0000256" key="8">
    <source>
        <dbReference type="PIRSR" id="PIRSR630616-1"/>
    </source>
</evidence>
<evidence type="ECO:0000256" key="7">
    <source>
        <dbReference type="ARBA" id="ARBA00048679"/>
    </source>
</evidence>
<dbReference type="EMBL" id="MUJZ01049341">
    <property type="protein sequence ID" value="OTF73946.1"/>
    <property type="molecule type" value="Genomic_DNA"/>
</dbReference>
<keyword evidence="2" id="KW-0808">Transferase</keyword>
<evidence type="ECO:0000256" key="1">
    <source>
        <dbReference type="ARBA" id="ARBA00022527"/>
    </source>
</evidence>
<dbReference type="GO" id="GO:0004674">
    <property type="term" value="F:protein serine/threonine kinase activity"/>
    <property type="evidence" value="ECO:0007669"/>
    <property type="project" value="UniProtKB-KW"/>
</dbReference>
<evidence type="ECO:0000256" key="5">
    <source>
        <dbReference type="ARBA" id="ARBA00022840"/>
    </source>
</evidence>